<feature type="transmembrane region" description="Helical" evidence="7">
    <location>
        <begin position="12"/>
        <end position="34"/>
    </location>
</feature>
<dbReference type="EMBL" id="REFW01000002">
    <property type="protein sequence ID" value="RMB59623.1"/>
    <property type="molecule type" value="Genomic_DNA"/>
</dbReference>
<accession>A0A3M0GDF7</accession>
<evidence type="ECO:0000256" key="3">
    <source>
        <dbReference type="ARBA" id="ARBA00022475"/>
    </source>
</evidence>
<evidence type="ECO:0000256" key="1">
    <source>
        <dbReference type="ARBA" id="ARBA00004651"/>
    </source>
</evidence>
<evidence type="ECO:0000313" key="9">
    <source>
        <dbReference type="EMBL" id="RMB59623.1"/>
    </source>
</evidence>
<dbReference type="InterPro" id="IPR023090">
    <property type="entry name" value="UPF0702_alpha/beta_dom_sf"/>
</dbReference>
<gene>
    <name evidence="9" type="ORF">EAX62_07550</name>
</gene>
<dbReference type="Gene3D" id="3.30.240.20">
    <property type="entry name" value="bsu07140 like domains"/>
    <property type="match status" value="1"/>
</dbReference>
<dbReference type="OrthoDB" id="3266405at2"/>
<comment type="similarity">
    <text evidence="2">Belongs to the UPF0702 family.</text>
</comment>
<organism evidence="9 10">
    <name type="scientific">Tessaracoccus antarcticus</name>
    <dbReference type="NCBI Taxonomy" id="2479848"/>
    <lineage>
        <taxon>Bacteria</taxon>
        <taxon>Bacillati</taxon>
        <taxon>Actinomycetota</taxon>
        <taxon>Actinomycetes</taxon>
        <taxon>Propionibacteriales</taxon>
        <taxon>Propionibacteriaceae</taxon>
        <taxon>Tessaracoccus</taxon>
    </lineage>
</organism>
<dbReference type="Pfam" id="PF04239">
    <property type="entry name" value="DUF421"/>
    <property type="match status" value="1"/>
</dbReference>
<feature type="domain" description="YetF C-terminal" evidence="8">
    <location>
        <begin position="111"/>
        <end position="157"/>
    </location>
</feature>
<keyword evidence="3" id="KW-1003">Cell membrane</keyword>
<name>A0A3M0GDF7_9ACTN</name>
<proteinExistence type="inferred from homology"/>
<evidence type="ECO:0000259" key="8">
    <source>
        <dbReference type="Pfam" id="PF04239"/>
    </source>
</evidence>
<evidence type="ECO:0000256" key="5">
    <source>
        <dbReference type="ARBA" id="ARBA00022989"/>
    </source>
</evidence>
<keyword evidence="10" id="KW-1185">Reference proteome</keyword>
<dbReference type="PANTHER" id="PTHR34582:SF6">
    <property type="entry name" value="UPF0702 TRANSMEMBRANE PROTEIN YCAP"/>
    <property type="match status" value="1"/>
</dbReference>
<dbReference type="PANTHER" id="PTHR34582">
    <property type="entry name" value="UPF0702 TRANSMEMBRANE PROTEIN YCAP"/>
    <property type="match status" value="1"/>
</dbReference>
<evidence type="ECO:0000256" key="6">
    <source>
        <dbReference type="ARBA" id="ARBA00023136"/>
    </source>
</evidence>
<reference evidence="9 10" key="1">
    <citation type="submission" date="2018-10" db="EMBL/GenBank/DDBJ databases">
        <title>Tessaracoccus antarcticuss sp. nov., isolated from sediment.</title>
        <authorList>
            <person name="Zhou L.Y."/>
            <person name="Du Z.J."/>
        </authorList>
    </citation>
    <scope>NUCLEOTIDE SEQUENCE [LARGE SCALE GENOMIC DNA]</scope>
    <source>
        <strain evidence="9 10">JDX10</strain>
    </source>
</reference>
<evidence type="ECO:0000313" key="10">
    <source>
        <dbReference type="Proteomes" id="UP000275256"/>
    </source>
</evidence>
<dbReference type="InterPro" id="IPR007353">
    <property type="entry name" value="DUF421"/>
</dbReference>
<keyword evidence="4 7" id="KW-0812">Transmembrane</keyword>
<evidence type="ECO:0000256" key="7">
    <source>
        <dbReference type="SAM" id="Phobius"/>
    </source>
</evidence>
<dbReference type="GO" id="GO:0005886">
    <property type="term" value="C:plasma membrane"/>
    <property type="evidence" value="ECO:0007669"/>
    <property type="project" value="UniProtKB-SubCell"/>
</dbReference>
<evidence type="ECO:0000256" key="2">
    <source>
        <dbReference type="ARBA" id="ARBA00006448"/>
    </source>
</evidence>
<sequence>MLEKLLVTPAEGLSVVISTAALYWGFILIIRVLGQRALARISSPDLATVVALGAVIGRAALGYTPTLGAGLLALVTLFAMQAMAGQIRRFTLYPRTLNNVPWLLMAGTVPITDNLRRTHLAEEELLGQIRLAGIRHLTEVACVILETTGEISVMRRGIPIDRKLMADVRGIEHLPEQFFDDSPQ</sequence>
<dbReference type="AlphaFoldDB" id="A0A3M0GDF7"/>
<keyword evidence="5 7" id="KW-1133">Transmembrane helix</keyword>
<keyword evidence="6 7" id="KW-0472">Membrane</keyword>
<comment type="caution">
    <text evidence="9">The sequence shown here is derived from an EMBL/GenBank/DDBJ whole genome shotgun (WGS) entry which is preliminary data.</text>
</comment>
<dbReference type="Proteomes" id="UP000275256">
    <property type="component" value="Unassembled WGS sequence"/>
</dbReference>
<protein>
    <submittedName>
        <fullName evidence="9">DUF421 domain-containing protein</fullName>
    </submittedName>
</protein>
<dbReference type="RefSeq" id="WP_121901102.1">
    <property type="nucleotide sequence ID" value="NZ_REFW01000002.1"/>
</dbReference>
<evidence type="ECO:0000256" key="4">
    <source>
        <dbReference type="ARBA" id="ARBA00022692"/>
    </source>
</evidence>
<comment type="subcellular location">
    <subcellularLocation>
        <location evidence="1">Cell membrane</location>
        <topology evidence="1">Multi-pass membrane protein</topology>
    </subcellularLocation>
</comment>